<sequence length="771" mass="87685">GVMEAIRISCAGYPTRKHFHEFISRFRILEPDALARSGYDEVAACCRIIEKAGLEGYQIGKTKVFLRAGQMAELDSFRSKILGQSARIIQRKFLTFSARKNFLLLRISAVDVQAVCRGQIARFLYEHKRRIAAAETIQKDARMFLRRKAYLILSSSAAVLQAGMRGMAARSELRFRKRSKAAVIIQRHSRGYLAHCWYLRLKAAAIGIQCSCRENSAFRELQRLKMAAKETGALQEAKSKLEKQVEDLKLELQREKKIRVEIEEEKNRELEILRSTLEDIKLRYRNADIVDDQQGGKLAEENEKLKVRQVFTVNYDPITHCSLAENEKLKVLVSSLEKKIDETEKEMEKLCEDRLKQQAMEAESNIIQLKTEMLRLQEKISDIEATEDVMRQQSLSLSFLILILVLLTLQAAENGHYVSEALLLQEPQSLKSTPRFSNSDATLRKSNVERQRDSVDALIRCITEDVGFSEGKPVAALTVYKCLIHWRSFEAEKTNVFDRLIQIIGSAIEDEANNDRMAYWLSNASTLLFLLERTLKSASSSPPQPTSFFGRMAQSFRSSPSFVSIGGLEGVQQVEAKYPALLFKEQLSAYVETIYGVLHENSKTELSVALSSCIRDPPSSDHIPRRSSDWESVIGCLNNLLSTLKHNYVSAFIVRKFFAQLFSYINLLLFNSLLLHKDYCTSTHGDFIKAGLVELELWCRNAEEFAGSSAWDELKHVQQAVRFLVLPQKSEITFDELTNEVCPMLSSQQVCRICNLYLGDNSTTDCIPSQV</sequence>
<dbReference type="GO" id="GO:0016459">
    <property type="term" value="C:myosin complex"/>
    <property type="evidence" value="ECO:0007669"/>
    <property type="project" value="UniProtKB-KW"/>
</dbReference>
<feature type="non-terminal residue" evidence="8">
    <location>
        <position position="1"/>
    </location>
</feature>
<dbReference type="Proteomes" id="UP000015453">
    <property type="component" value="Unassembled WGS sequence"/>
</dbReference>
<keyword evidence="4" id="KW-0505">Motor protein</keyword>
<dbReference type="Gene3D" id="1.20.5.190">
    <property type="match status" value="3"/>
</dbReference>
<dbReference type="GO" id="GO:0005516">
    <property type="term" value="F:calmodulin binding"/>
    <property type="evidence" value="ECO:0007669"/>
    <property type="project" value="UniProtKB-KW"/>
</dbReference>
<dbReference type="Pfam" id="PF00612">
    <property type="entry name" value="IQ"/>
    <property type="match status" value="1"/>
</dbReference>
<dbReference type="OrthoDB" id="6108017at2759"/>
<dbReference type="PROSITE" id="PS51456">
    <property type="entry name" value="MYOSIN_MOTOR"/>
    <property type="match status" value="1"/>
</dbReference>
<dbReference type="SMART" id="SM01132">
    <property type="entry name" value="DIL"/>
    <property type="match status" value="1"/>
</dbReference>
<dbReference type="PROSITE" id="PS51126">
    <property type="entry name" value="DILUTE"/>
    <property type="match status" value="1"/>
</dbReference>
<comment type="caution">
    <text evidence="4">Lacks conserved residue(s) required for the propagation of feature annotation.</text>
</comment>
<dbReference type="GO" id="GO:0003774">
    <property type="term" value="F:cytoskeletal motor activity"/>
    <property type="evidence" value="ECO:0007669"/>
    <property type="project" value="InterPro"/>
</dbReference>
<feature type="coiled-coil region" evidence="5">
    <location>
        <begin position="224"/>
        <end position="283"/>
    </location>
</feature>
<evidence type="ECO:0000256" key="1">
    <source>
        <dbReference type="ARBA" id="ARBA00022737"/>
    </source>
</evidence>
<dbReference type="InterPro" id="IPR052072">
    <property type="entry name" value="Vascular_dev_regulator"/>
</dbReference>
<gene>
    <name evidence="8" type="ORF">M569_03126</name>
</gene>
<comment type="caution">
    <text evidence="8">The sequence shown here is derived from an EMBL/GenBank/DDBJ whole genome shotgun (WGS) entry which is preliminary data.</text>
</comment>
<protein>
    <submittedName>
        <fullName evidence="8">Unconventional myosin</fullName>
    </submittedName>
</protein>
<dbReference type="InterPro" id="IPR002710">
    <property type="entry name" value="Dilute_dom"/>
</dbReference>
<dbReference type="InterPro" id="IPR001609">
    <property type="entry name" value="Myosin_head_motor_dom-like"/>
</dbReference>
<dbReference type="InterPro" id="IPR000048">
    <property type="entry name" value="IQ_motif_EF-hand-BS"/>
</dbReference>
<evidence type="ECO:0000259" key="6">
    <source>
        <dbReference type="PROSITE" id="PS51126"/>
    </source>
</evidence>
<reference evidence="8 9" key="1">
    <citation type="journal article" date="2013" name="BMC Genomics">
        <title>The miniature genome of a carnivorous plant Genlisea aurea contains a low number of genes and short non-coding sequences.</title>
        <authorList>
            <person name="Leushkin E.V."/>
            <person name="Sutormin R.A."/>
            <person name="Nabieva E.R."/>
            <person name="Penin A.A."/>
            <person name="Kondrashov A.S."/>
            <person name="Logacheva M.D."/>
        </authorList>
    </citation>
    <scope>NUCLEOTIDE SEQUENCE [LARGE SCALE GENOMIC DNA]</scope>
</reference>
<dbReference type="GO" id="GO:0030048">
    <property type="term" value="P:actin filament-based movement"/>
    <property type="evidence" value="ECO:0007669"/>
    <property type="project" value="UniProtKB-ARBA"/>
</dbReference>
<feature type="domain" description="Myosin motor" evidence="7">
    <location>
        <begin position="1"/>
        <end position="79"/>
    </location>
</feature>
<feature type="coiled-coil region" evidence="5">
    <location>
        <begin position="326"/>
        <end position="386"/>
    </location>
</feature>
<dbReference type="Pfam" id="PF01843">
    <property type="entry name" value="DIL"/>
    <property type="match status" value="1"/>
</dbReference>
<keyword evidence="3 5" id="KW-0175">Coiled coil</keyword>
<dbReference type="AlphaFoldDB" id="S8EG53"/>
<keyword evidence="9" id="KW-1185">Reference proteome</keyword>
<comment type="similarity">
    <text evidence="4">Belongs to the TRAFAC class myosin-kinesin ATPase superfamily. Myosin family.</text>
</comment>
<keyword evidence="4" id="KW-0009">Actin-binding</keyword>
<dbReference type="PROSITE" id="PS50096">
    <property type="entry name" value="IQ"/>
    <property type="match status" value="3"/>
</dbReference>
<keyword evidence="2" id="KW-0112">Calmodulin-binding</keyword>
<dbReference type="GO" id="GO:0005524">
    <property type="term" value="F:ATP binding"/>
    <property type="evidence" value="ECO:0007669"/>
    <property type="project" value="InterPro"/>
</dbReference>
<feature type="non-terminal residue" evidence="8">
    <location>
        <position position="771"/>
    </location>
</feature>
<dbReference type="SUPFAM" id="SSF52540">
    <property type="entry name" value="P-loop containing nucleoside triphosphate hydrolases"/>
    <property type="match status" value="2"/>
</dbReference>
<dbReference type="EMBL" id="AUSU01001168">
    <property type="protein sequence ID" value="EPS71632.1"/>
    <property type="molecule type" value="Genomic_DNA"/>
</dbReference>
<dbReference type="SMART" id="SM00015">
    <property type="entry name" value="IQ"/>
    <property type="match status" value="6"/>
</dbReference>
<organism evidence="8 9">
    <name type="scientific">Genlisea aurea</name>
    <dbReference type="NCBI Taxonomy" id="192259"/>
    <lineage>
        <taxon>Eukaryota</taxon>
        <taxon>Viridiplantae</taxon>
        <taxon>Streptophyta</taxon>
        <taxon>Embryophyta</taxon>
        <taxon>Tracheophyta</taxon>
        <taxon>Spermatophyta</taxon>
        <taxon>Magnoliopsida</taxon>
        <taxon>eudicotyledons</taxon>
        <taxon>Gunneridae</taxon>
        <taxon>Pentapetalae</taxon>
        <taxon>asterids</taxon>
        <taxon>lamiids</taxon>
        <taxon>Lamiales</taxon>
        <taxon>Lentibulariaceae</taxon>
        <taxon>Genlisea</taxon>
    </lineage>
</organism>
<keyword evidence="4" id="KW-0518">Myosin</keyword>
<evidence type="ECO:0000313" key="8">
    <source>
        <dbReference type="EMBL" id="EPS71632.1"/>
    </source>
</evidence>
<dbReference type="FunFam" id="1.20.5.190:FF:000001">
    <property type="entry name" value="unconventional myosin-Va"/>
    <property type="match status" value="1"/>
</dbReference>
<dbReference type="PANTHER" id="PTHR16027">
    <property type="entry name" value="DILUTE DOMAIN-CONTAINING PROTEIN YPR089W"/>
    <property type="match status" value="1"/>
</dbReference>
<feature type="domain" description="Dilute" evidence="6">
    <location>
        <begin position="498"/>
        <end position="771"/>
    </location>
</feature>
<proteinExistence type="inferred from homology"/>
<dbReference type="GO" id="GO:0003779">
    <property type="term" value="F:actin binding"/>
    <property type="evidence" value="ECO:0007669"/>
    <property type="project" value="UniProtKB-KW"/>
</dbReference>
<name>S8EG53_9LAMI</name>
<evidence type="ECO:0000256" key="4">
    <source>
        <dbReference type="PROSITE-ProRule" id="PRU00782"/>
    </source>
</evidence>
<evidence type="ECO:0000259" key="7">
    <source>
        <dbReference type="PROSITE" id="PS51456"/>
    </source>
</evidence>
<dbReference type="PANTHER" id="PTHR16027:SF6">
    <property type="entry name" value="DILUTE DOMAIN-CONTAINING PROTEIN"/>
    <property type="match status" value="1"/>
</dbReference>
<accession>S8EG53</accession>
<keyword evidence="1" id="KW-0677">Repeat</keyword>
<evidence type="ECO:0000256" key="5">
    <source>
        <dbReference type="SAM" id="Coils"/>
    </source>
</evidence>
<evidence type="ECO:0000256" key="2">
    <source>
        <dbReference type="ARBA" id="ARBA00022860"/>
    </source>
</evidence>
<dbReference type="Gene3D" id="3.30.70.1590">
    <property type="match status" value="1"/>
</dbReference>
<evidence type="ECO:0000313" key="9">
    <source>
        <dbReference type="Proteomes" id="UP000015453"/>
    </source>
</evidence>
<dbReference type="InterPro" id="IPR027417">
    <property type="entry name" value="P-loop_NTPase"/>
</dbReference>
<evidence type="ECO:0000256" key="3">
    <source>
        <dbReference type="ARBA" id="ARBA00023054"/>
    </source>
</evidence>
<dbReference type="Pfam" id="PF00063">
    <property type="entry name" value="Myosin_head"/>
    <property type="match status" value="1"/>
</dbReference>